<dbReference type="Ensembl" id="ENSGGOT00000043535.1">
    <property type="protein sequence ID" value="ENSGGOP00000049512.1"/>
    <property type="gene ID" value="ENSGGOG00000026716.2"/>
</dbReference>
<dbReference type="Bgee" id="ENSGGOG00000026716">
    <property type="expression patterns" value="Expressed in cerebellum and 6 other cell types or tissues"/>
</dbReference>
<reference evidence="2 3" key="2">
    <citation type="journal article" date="2012" name="Nature">
        <title>Insights into hominid evolution from the gorilla genome sequence.</title>
        <authorList>
            <person name="Scally A."/>
            <person name="Dutheil J.Y."/>
            <person name="Hillier L.W."/>
            <person name="Jordan G.E."/>
            <person name="Goodhead I."/>
            <person name="Herrero J."/>
            <person name="Hobolth A."/>
            <person name="Lappalainen T."/>
            <person name="Mailund T."/>
            <person name="Marques-Bonet T."/>
            <person name="McCarthy S."/>
            <person name="Montgomery S.H."/>
            <person name="Schwalie P.C."/>
            <person name="Tang Y.A."/>
            <person name="Ward M.C."/>
            <person name="Xue Y."/>
            <person name="Yngvadottir B."/>
            <person name="Alkan C."/>
            <person name="Andersen L.N."/>
            <person name="Ayub Q."/>
            <person name="Ball E.V."/>
            <person name="Beal K."/>
            <person name="Bradley B.J."/>
            <person name="Chen Y."/>
            <person name="Clee C.M."/>
            <person name="Fitzgerald S."/>
            <person name="Graves T.A."/>
            <person name="Gu Y."/>
            <person name="Heath P."/>
            <person name="Heger A."/>
            <person name="Karakoc E."/>
            <person name="Kolb-Kokocinski A."/>
            <person name="Laird G.K."/>
            <person name="Lunter G."/>
            <person name="Meader S."/>
            <person name="Mort M."/>
            <person name="Mullikin J.C."/>
            <person name="Munch K."/>
            <person name="O'Connor T.D."/>
            <person name="Phillips A.D."/>
            <person name="Prado-Martinez J."/>
            <person name="Rogers A.S."/>
            <person name="Sajjadian S."/>
            <person name="Schmidt D."/>
            <person name="Shaw K."/>
            <person name="Simpson J.T."/>
            <person name="Stenson P.D."/>
            <person name="Turner D.J."/>
            <person name="Vigilant L."/>
            <person name="Vilella A.J."/>
            <person name="Whitener W."/>
            <person name="Zhu B."/>
            <person name="Cooper D.N."/>
            <person name="de Jong P."/>
            <person name="Dermitzakis E.T."/>
            <person name="Eichler E.E."/>
            <person name="Flicek P."/>
            <person name="Goldman N."/>
            <person name="Mundy N.I."/>
            <person name="Ning Z."/>
            <person name="Odom D.T."/>
            <person name="Ponting C.P."/>
            <person name="Quail M.A."/>
            <person name="Ryder O.A."/>
            <person name="Searle S.M."/>
            <person name="Warren W.C."/>
            <person name="Wilson R.K."/>
            <person name="Schierup M.H."/>
            <person name="Rogers J."/>
            <person name="Tyler-Smith C."/>
            <person name="Durbin R."/>
        </authorList>
    </citation>
    <scope>NUCLEOTIDE SEQUENCE [LARGE SCALE GENOMIC DNA]</scope>
</reference>
<reference evidence="3" key="1">
    <citation type="submission" date="2011-05" db="EMBL/GenBank/DDBJ databases">
        <title>Insights into the evolution of the great apes provided by the gorilla genome.</title>
        <authorList>
            <person name="Scally A."/>
        </authorList>
    </citation>
    <scope>NUCLEOTIDE SEQUENCE [LARGE SCALE GENOMIC DNA]</scope>
</reference>
<protein>
    <submittedName>
        <fullName evidence="2">Required for excision 1-B domain containing</fullName>
    </submittedName>
</protein>
<gene>
    <name evidence="2" type="primary">REX1BD</name>
</gene>
<feature type="region of interest" description="Disordered" evidence="1">
    <location>
        <begin position="1"/>
        <end position="31"/>
    </location>
</feature>
<sequence length="66" mass="7483">MITETAAEPTVPAVPAAEEATEARGREEPAWPWKDAPIRTLVQRIHQLQAERAQGFRRLEEWPCCS</sequence>
<dbReference type="EMBL" id="CABD030112322">
    <property type="status" value="NOT_ANNOTATED_CDS"/>
    <property type="molecule type" value="Genomic_DNA"/>
</dbReference>
<proteinExistence type="predicted"/>
<dbReference type="SMR" id="A0A2I2ZQT5"/>
<reference evidence="2" key="4">
    <citation type="submission" date="2025-09" db="UniProtKB">
        <authorList>
            <consortium name="Ensembl"/>
        </authorList>
    </citation>
    <scope>IDENTIFICATION</scope>
</reference>
<accession>A0A2I2ZQT5</accession>
<keyword evidence="3" id="KW-1185">Reference proteome</keyword>
<dbReference type="AlphaFoldDB" id="A0A2I2ZQT5"/>
<dbReference type="EMBL" id="CABD030112323">
    <property type="status" value="NOT_ANNOTATED_CDS"/>
    <property type="molecule type" value="Genomic_DNA"/>
</dbReference>
<name>A0A2I2ZQT5_GORGO</name>
<dbReference type="Proteomes" id="UP000001519">
    <property type="component" value="Chromosome 19"/>
</dbReference>
<dbReference type="GeneTree" id="ENSGT00390000011631"/>
<evidence type="ECO:0000313" key="3">
    <source>
        <dbReference type="Proteomes" id="UP000001519"/>
    </source>
</evidence>
<evidence type="ECO:0000313" key="2">
    <source>
        <dbReference type="Ensembl" id="ENSGGOP00000049512.1"/>
    </source>
</evidence>
<organism evidence="2 3">
    <name type="scientific">Gorilla gorilla gorilla</name>
    <name type="common">Western lowland gorilla</name>
    <dbReference type="NCBI Taxonomy" id="9595"/>
    <lineage>
        <taxon>Eukaryota</taxon>
        <taxon>Metazoa</taxon>
        <taxon>Chordata</taxon>
        <taxon>Craniata</taxon>
        <taxon>Vertebrata</taxon>
        <taxon>Euteleostomi</taxon>
        <taxon>Mammalia</taxon>
        <taxon>Eutheria</taxon>
        <taxon>Euarchontoglires</taxon>
        <taxon>Primates</taxon>
        <taxon>Haplorrhini</taxon>
        <taxon>Catarrhini</taxon>
        <taxon>Hominidae</taxon>
        <taxon>Gorilla</taxon>
    </lineage>
</organism>
<evidence type="ECO:0000256" key="1">
    <source>
        <dbReference type="SAM" id="MobiDB-lite"/>
    </source>
</evidence>
<feature type="compositionally biased region" description="Low complexity" evidence="1">
    <location>
        <begin position="1"/>
        <end position="18"/>
    </location>
</feature>
<reference evidence="2" key="3">
    <citation type="submission" date="2025-08" db="UniProtKB">
        <authorList>
            <consortium name="Ensembl"/>
        </authorList>
    </citation>
    <scope>IDENTIFICATION</scope>
</reference>